<dbReference type="PANTHER" id="PTHR35864">
    <property type="entry name" value="ZINC METALLOPROTEASE MJ0611-RELATED"/>
    <property type="match status" value="1"/>
</dbReference>
<dbReference type="AlphaFoldDB" id="A0A1G2HF87"/>
<feature type="transmembrane region" description="Helical" evidence="13">
    <location>
        <begin position="182"/>
        <end position="215"/>
    </location>
</feature>
<dbReference type="Proteomes" id="UP000178835">
    <property type="component" value="Unassembled WGS sequence"/>
</dbReference>
<evidence type="ECO:0000256" key="13">
    <source>
        <dbReference type="SAM" id="Phobius"/>
    </source>
</evidence>
<reference evidence="15 16" key="1">
    <citation type="journal article" date="2016" name="Nat. Commun.">
        <title>Thousands of microbial genomes shed light on interconnected biogeochemical processes in an aquifer system.</title>
        <authorList>
            <person name="Anantharaman K."/>
            <person name="Brown C.T."/>
            <person name="Hug L.A."/>
            <person name="Sharon I."/>
            <person name="Castelle C.J."/>
            <person name="Probst A.J."/>
            <person name="Thomas B.C."/>
            <person name="Singh A."/>
            <person name="Wilkins M.J."/>
            <person name="Karaoz U."/>
            <person name="Brodie E.L."/>
            <person name="Williams K.H."/>
            <person name="Hubbard S.S."/>
            <person name="Banfield J.F."/>
        </authorList>
    </citation>
    <scope>NUCLEOTIDE SEQUENCE [LARGE SCALE GENOMIC DNA]</scope>
</reference>
<name>A0A1G2HF87_9BACT</name>
<keyword evidence="6 13" id="KW-0812">Transmembrane</keyword>
<evidence type="ECO:0000313" key="15">
    <source>
        <dbReference type="EMBL" id="OGZ60578.1"/>
    </source>
</evidence>
<comment type="subcellular location">
    <subcellularLocation>
        <location evidence="2">Cell membrane</location>
        <topology evidence="2">Multi-pass membrane protein</topology>
    </subcellularLocation>
</comment>
<evidence type="ECO:0000256" key="4">
    <source>
        <dbReference type="ARBA" id="ARBA00022475"/>
    </source>
</evidence>
<gene>
    <name evidence="15" type="ORF">A2919_01720</name>
</gene>
<evidence type="ECO:0000256" key="6">
    <source>
        <dbReference type="ARBA" id="ARBA00022692"/>
    </source>
</evidence>
<keyword evidence="4" id="KW-1003">Cell membrane</keyword>
<keyword evidence="11" id="KW-0482">Metalloprotease</keyword>
<dbReference type="GO" id="GO:0008237">
    <property type="term" value="F:metallopeptidase activity"/>
    <property type="evidence" value="ECO:0007669"/>
    <property type="project" value="UniProtKB-KW"/>
</dbReference>
<keyword evidence="12 13" id="KW-0472">Membrane</keyword>
<keyword evidence="8" id="KW-0378">Hydrolase</keyword>
<comment type="caution">
    <text evidence="15">The sequence shown here is derived from an EMBL/GenBank/DDBJ whole genome shotgun (WGS) entry which is preliminary data.</text>
</comment>
<organism evidence="15 16">
    <name type="scientific">Candidatus Spechtbacteria bacterium RIFCSPLOWO2_01_FULL_43_12</name>
    <dbReference type="NCBI Taxonomy" id="1802162"/>
    <lineage>
        <taxon>Bacteria</taxon>
        <taxon>Candidatus Spechtiibacteriota</taxon>
    </lineage>
</organism>
<evidence type="ECO:0000259" key="14">
    <source>
        <dbReference type="Pfam" id="PF02163"/>
    </source>
</evidence>
<dbReference type="PANTHER" id="PTHR35864:SF1">
    <property type="entry name" value="ZINC METALLOPROTEASE YWHC-RELATED"/>
    <property type="match status" value="1"/>
</dbReference>
<evidence type="ECO:0000256" key="5">
    <source>
        <dbReference type="ARBA" id="ARBA00022670"/>
    </source>
</evidence>
<proteinExistence type="inferred from homology"/>
<evidence type="ECO:0000256" key="3">
    <source>
        <dbReference type="ARBA" id="ARBA00007931"/>
    </source>
</evidence>
<dbReference type="InterPro" id="IPR008915">
    <property type="entry name" value="Peptidase_M50"/>
</dbReference>
<sequence length="216" mass="23632">MDFVSLVIFLSVLIFSVVLHEVSHGVVAYKLGDPTAKMMGRLTLNPLPHLDMLGSIIIPGVMALSTFLGGPAIIFGWAKPVPYNPYNLRYKKWGPALVGVAGPVTNIFLALIAGLPIRFFPQLLQDPALLGIGLVLFIVAYLNIILAIFNLVPIPPLDGSKLLFSLFPLTLQTKIFLERNGFLFLLLFIFFGFQLIIPIIQFIFSLITGIGLGAIL</sequence>
<keyword evidence="9" id="KW-0862">Zinc</keyword>
<evidence type="ECO:0000256" key="1">
    <source>
        <dbReference type="ARBA" id="ARBA00001947"/>
    </source>
</evidence>
<feature type="transmembrane region" description="Helical" evidence="13">
    <location>
        <begin position="52"/>
        <end position="75"/>
    </location>
</feature>
<evidence type="ECO:0000256" key="10">
    <source>
        <dbReference type="ARBA" id="ARBA00022989"/>
    </source>
</evidence>
<accession>A0A1G2HF87</accession>
<evidence type="ECO:0000256" key="7">
    <source>
        <dbReference type="ARBA" id="ARBA00022723"/>
    </source>
</evidence>
<evidence type="ECO:0000313" key="16">
    <source>
        <dbReference type="Proteomes" id="UP000178835"/>
    </source>
</evidence>
<comment type="cofactor">
    <cofactor evidence="1">
        <name>Zn(2+)</name>
        <dbReference type="ChEBI" id="CHEBI:29105"/>
    </cofactor>
</comment>
<dbReference type="InterPro" id="IPR044537">
    <property type="entry name" value="Rip2-like"/>
</dbReference>
<evidence type="ECO:0000256" key="12">
    <source>
        <dbReference type="ARBA" id="ARBA00023136"/>
    </source>
</evidence>
<dbReference type="GO" id="GO:0046872">
    <property type="term" value="F:metal ion binding"/>
    <property type="evidence" value="ECO:0007669"/>
    <property type="project" value="UniProtKB-KW"/>
</dbReference>
<protein>
    <recommendedName>
        <fullName evidence="14">Peptidase M50 domain-containing protein</fullName>
    </recommendedName>
</protein>
<evidence type="ECO:0000256" key="8">
    <source>
        <dbReference type="ARBA" id="ARBA00022801"/>
    </source>
</evidence>
<dbReference type="CDD" id="cd06158">
    <property type="entry name" value="S2P-M50_like_1"/>
    <property type="match status" value="1"/>
</dbReference>
<keyword evidence="10 13" id="KW-1133">Transmembrane helix</keyword>
<dbReference type="Pfam" id="PF02163">
    <property type="entry name" value="Peptidase_M50"/>
    <property type="match status" value="1"/>
</dbReference>
<dbReference type="GO" id="GO:0006508">
    <property type="term" value="P:proteolysis"/>
    <property type="evidence" value="ECO:0007669"/>
    <property type="project" value="UniProtKB-KW"/>
</dbReference>
<evidence type="ECO:0000256" key="11">
    <source>
        <dbReference type="ARBA" id="ARBA00023049"/>
    </source>
</evidence>
<keyword evidence="7" id="KW-0479">Metal-binding</keyword>
<dbReference type="GO" id="GO:0005886">
    <property type="term" value="C:plasma membrane"/>
    <property type="evidence" value="ECO:0007669"/>
    <property type="project" value="UniProtKB-SubCell"/>
</dbReference>
<comment type="similarity">
    <text evidence="3">Belongs to the peptidase M50B family.</text>
</comment>
<keyword evidence="5" id="KW-0645">Protease</keyword>
<feature type="transmembrane region" description="Helical" evidence="13">
    <location>
        <begin position="96"/>
        <end position="117"/>
    </location>
</feature>
<feature type="domain" description="Peptidase M50" evidence="14">
    <location>
        <begin position="130"/>
        <end position="186"/>
    </location>
</feature>
<feature type="transmembrane region" description="Helical" evidence="13">
    <location>
        <begin position="129"/>
        <end position="152"/>
    </location>
</feature>
<evidence type="ECO:0000256" key="2">
    <source>
        <dbReference type="ARBA" id="ARBA00004651"/>
    </source>
</evidence>
<dbReference type="EMBL" id="MHOH01000017">
    <property type="protein sequence ID" value="OGZ60578.1"/>
    <property type="molecule type" value="Genomic_DNA"/>
</dbReference>
<dbReference type="InterPro" id="IPR052348">
    <property type="entry name" value="Metallopeptidase_M50B"/>
</dbReference>
<evidence type="ECO:0000256" key="9">
    <source>
        <dbReference type="ARBA" id="ARBA00022833"/>
    </source>
</evidence>